<accession>A0A419DC90</accession>
<dbReference type="GO" id="GO:0004521">
    <property type="term" value="F:RNA endonuclease activity"/>
    <property type="evidence" value="ECO:0007669"/>
    <property type="project" value="InterPro"/>
</dbReference>
<dbReference type="PANTHER" id="PTHR42188:SF1">
    <property type="entry name" value="23S RRNA-SPECIFIC ENDONUCLEASE VAPC20"/>
    <property type="match status" value="1"/>
</dbReference>
<dbReference type="EMBL" id="QZJW01000040">
    <property type="protein sequence ID" value="RJO60718.1"/>
    <property type="molecule type" value="Genomic_DNA"/>
</dbReference>
<evidence type="ECO:0000313" key="2">
    <source>
        <dbReference type="EMBL" id="RJO60718.1"/>
    </source>
</evidence>
<dbReference type="PANTHER" id="PTHR42188">
    <property type="entry name" value="23S RRNA-SPECIFIC ENDONUCLEASE VAPC20"/>
    <property type="match status" value="1"/>
</dbReference>
<dbReference type="Proteomes" id="UP000285655">
    <property type="component" value="Unassembled WGS sequence"/>
</dbReference>
<dbReference type="Pfam" id="PF01850">
    <property type="entry name" value="PIN"/>
    <property type="match status" value="1"/>
</dbReference>
<name>A0A419DC90_9BACT</name>
<dbReference type="SUPFAM" id="SSF88723">
    <property type="entry name" value="PIN domain-like"/>
    <property type="match status" value="1"/>
</dbReference>
<dbReference type="GO" id="GO:0016075">
    <property type="term" value="P:rRNA catabolic process"/>
    <property type="evidence" value="ECO:0007669"/>
    <property type="project" value="TreeGrafter"/>
</dbReference>
<dbReference type="AlphaFoldDB" id="A0A419DC90"/>
<dbReference type="CDD" id="cd09854">
    <property type="entry name" value="PIN_VapC-like"/>
    <property type="match status" value="1"/>
</dbReference>
<evidence type="ECO:0000259" key="1">
    <source>
        <dbReference type="Pfam" id="PF01850"/>
    </source>
</evidence>
<sequence>MKGKLVVGDADAIIAQANPDDSNHNEAVRIAHEFITSQVRVIYPVTAVIEAVTHIQRVLNSGATAYGTASLMVDPAVEVVEVNKQVLDCAVKYFSPTTSKKNTLFDCVVAATAEEYKADAIFSFDKFYKSKGFKLASEL</sequence>
<protein>
    <submittedName>
        <fullName evidence="2">Type II toxin-antitoxin system VapC family toxin</fullName>
    </submittedName>
</protein>
<dbReference type="Gene3D" id="3.40.50.1010">
    <property type="entry name" value="5'-nuclease"/>
    <property type="match status" value="1"/>
</dbReference>
<reference evidence="2 3" key="1">
    <citation type="journal article" date="2017" name="ISME J.">
        <title>Energy and carbon metabolisms in a deep terrestrial subsurface fluid microbial community.</title>
        <authorList>
            <person name="Momper L."/>
            <person name="Jungbluth S.P."/>
            <person name="Lee M.D."/>
            <person name="Amend J.P."/>
        </authorList>
    </citation>
    <scope>NUCLEOTIDE SEQUENCE [LARGE SCALE GENOMIC DNA]</scope>
    <source>
        <strain evidence="2">SURF_29</strain>
    </source>
</reference>
<dbReference type="InterPro" id="IPR002716">
    <property type="entry name" value="PIN_dom"/>
</dbReference>
<comment type="caution">
    <text evidence="2">The sequence shown here is derived from an EMBL/GenBank/DDBJ whole genome shotgun (WGS) entry which is preliminary data.</text>
</comment>
<dbReference type="InterPro" id="IPR029060">
    <property type="entry name" value="PIN-like_dom_sf"/>
</dbReference>
<gene>
    <name evidence="2" type="ORF">C4544_04575</name>
</gene>
<organism evidence="2 3">
    <name type="scientific">candidate division WS5 bacterium</name>
    <dbReference type="NCBI Taxonomy" id="2093353"/>
    <lineage>
        <taxon>Bacteria</taxon>
        <taxon>candidate division WS5</taxon>
    </lineage>
</organism>
<dbReference type="InterPro" id="IPR039018">
    <property type="entry name" value="VapC20-like"/>
</dbReference>
<proteinExistence type="predicted"/>
<feature type="domain" description="PIN" evidence="1">
    <location>
        <begin position="9"/>
        <end position="128"/>
    </location>
</feature>
<evidence type="ECO:0000313" key="3">
    <source>
        <dbReference type="Proteomes" id="UP000285655"/>
    </source>
</evidence>